<name>W6U371_ECHGR</name>
<organism evidence="1 2">
    <name type="scientific">Echinococcus granulosus</name>
    <name type="common">Hydatid tapeworm</name>
    <dbReference type="NCBI Taxonomy" id="6210"/>
    <lineage>
        <taxon>Eukaryota</taxon>
        <taxon>Metazoa</taxon>
        <taxon>Spiralia</taxon>
        <taxon>Lophotrochozoa</taxon>
        <taxon>Platyhelminthes</taxon>
        <taxon>Cestoda</taxon>
        <taxon>Eucestoda</taxon>
        <taxon>Cyclophyllidea</taxon>
        <taxon>Taeniidae</taxon>
        <taxon>Echinococcus</taxon>
        <taxon>Echinococcus granulosus group</taxon>
    </lineage>
</organism>
<dbReference type="RefSeq" id="XP_024346749.1">
    <property type="nucleotide sequence ID" value="XM_024498839.1"/>
</dbReference>
<reference evidence="1 2" key="1">
    <citation type="journal article" date="2013" name="Nat. Genet.">
        <title>The genome of the hydatid tapeworm Echinococcus granulosus.</title>
        <authorList>
            <person name="Zheng H."/>
            <person name="Zhang W."/>
            <person name="Zhang L."/>
            <person name="Zhang Z."/>
            <person name="Li J."/>
            <person name="Lu G."/>
            <person name="Zhu Y."/>
            <person name="Wang Y."/>
            <person name="Huang Y."/>
            <person name="Liu J."/>
            <person name="Kang H."/>
            <person name="Chen J."/>
            <person name="Wang L."/>
            <person name="Chen A."/>
            <person name="Yu S."/>
            <person name="Gao Z."/>
            <person name="Jin L."/>
            <person name="Gu W."/>
            <person name="Wang Z."/>
            <person name="Zhao L."/>
            <person name="Shi B."/>
            <person name="Wen H."/>
            <person name="Lin R."/>
            <person name="Jones M.K."/>
            <person name="Brejova B."/>
            <person name="Vinar T."/>
            <person name="Zhao G."/>
            <person name="McManus D.P."/>
            <person name="Chen Z."/>
            <person name="Zhou Y."/>
            <person name="Wang S."/>
        </authorList>
    </citation>
    <scope>NUCLEOTIDE SEQUENCE [LARGE SCALE GENOMIC DNA]</scope>
</reference>
<dbReference type="EMBL" id="APAU02000155">
    <property type="protein sequence ID" value="EUB55553.1"/>
    <property type="molecule type" value="Genomic_DNA"/>
</dbReference>
<comment type="caution">
    <text evidence="1">The sequence shown here is derived from an EMBL/GenBank/DDBJ whole genome shotgun (WGS) entry which is preliminary data.</text>
</comment>
<dbReference type="CTD" id="36345305"/>
<sequence>MIQHEVLAVNQMEKLYLKTIDVYNPVMLRIFKSVQLQKPKSHRTPDGTKAKDQAAMLSLLIFKTDLPLTSFEELSQMSKNEQFCFFAPDN</sequence>
<keyword evidence="2" id="KW-1185">Reference proteome</keyword>
<dbReference type="KEGG" id="egl:EGR_09590"/>
<proteinExistence type="predicted"/>
<evidence type="ECO:0000313" key="1">
    <source>
        <dbReference type="EMBL" id="EUB55553.1"/>
    </source>
</evidence>
<dbReference type="AlphaFoldDB" id="W6U371"/>
<dbReference type="Proteomes" id="UP000019149">
    <property type="component" value="Unassembled WGS sequence"/>
</dbReference>
<dbReference type="GeneID" id="36345305"/>
<protein>
    <submittedName>
        <fullName evidence="1">Uncharacterized protein</fullName>
    </submittedName>
</protein>
<gene>
    <name evidence="1" type="ORF">EGR_09590</name>
</gene>
<evidence type="ECO:0000313" key="2">
    <source>
        <dbReference type="Proteomes" id="UP000019149"/>
    </source>
</evidence>
<accession>W6U371</accession>